<evidence type="ECO:0000256" key="2">
    <source>
        <dbReference type="ARBA" id="ARBA00001946"/>
    </source>
</evidence>
<protein>
    <recommendedName>
        <fullName evidence="4">D-malate dehydrogenase (decarboxylating)</fullName>
        <ecNumber evidence="4">1.1.1.83</ecNumber>
    </recommendedName>
</protein>
<dbReference type="RefSeq" id="WP_019381272.1">
    <property type="nucleotide sequence ID" value="NZ_CP015506.1"/>
</dbReference>
<evidence type="ECO:0000259" key="10">
    <source>
        <dbReference type="SMART" id="SM01329"/>
    </source>
</evidence>
<dbReference type="InterPro" id="IPR011829">
    <property type="entry name" value="TTC_DH"/>
</dbReference>
<evidence type="ECO:0000256" key="6">
    <source>
        <dbReference type="ARBA" id="ARBA00023002"/>
    </source>
</evidence>
<proteinExistence type="inferred from homology"/>
<dbReference type="STRING" id="1196031.A361_14555"/>
<evidence type="ECO:0000256" key="7">
    <source>
        <dbReference type="ARBA" id="ARBA00023027"/>
    </source>
</evidence>
<feature type="domain" description="Isopropylmalate dehydrogenase-like" evidence="10">
    <location>
        <begin position="5"/>
        <end position="350"/>
    </location>
</feature>
<evidence type="ECO:0000256" key="1">
    <source>
        <dbReference type="ARBA" id="ARBA00001936"/>
    </source>
</evidence>
<dbReference type="NCBIfam" id="TIGR02089">
    <property type="entry name" value="TTC"/>
    <property type="match status" value="1"/>
</dbReference>
<comment type="cofactor">
    <cofactor evidence="2">
        <name>Mg(2+)</name>
        <dbReference type="ChEBI" id="CHEBI:18420"/>
    </cofactor>
</comment>
<dbReference type="NCBIfam" id="NF002898">
    <property type="entry name" value="PRK03437.1"/>
    <property type="match status" value="1"/>
</dbReference>
<comment type="similarity">
    <text evidence="3">Belongs to the isocitrate and isopropylmalate dehydrogenases family.</text>
</comment>
<evidence type="ECO:0000313" key="11">
    <source>
        <dbReference type="EMBL" id="AND40321.1"/>
    </source>
</evidence>
<dbReference type="EC" id="1.1.1.83" evidence="4"/>
<dbReference type="Gene3D" id="3.40.718.10">
    <property type="entry name" value="Isopropylmalate Dehydrogenase"/>
    <property type="match status" value="1"/>
</dbReference>
<dbReference type="KEGG" id="bon:A361_14555"/>
<dbReference type="PROSITE" id="PS00470">
    <property type="entry name" value="IDH_IMDH"/>
    <property type="match status" value="1"/>
</dbReference>
<dbReference type="eggNOG" id="COG0473">
    <property type="taxonomic scope" value="Bacteria"/>
</dbReference>
<dbReference type="InterPro" id="IPR050501">
    <property type="entry name" value="ICDH/IPMDH"/>
</dbReference>
<dbReference type="PANTHER" id="PTHR43275">
    <property type="entry name" value="D-MALATE DEHYDROGENASE [DECARBOXYLATING]"/>
    <property type="match status" value="1"/>
</dbReference>
<name>A0A169FQC3_9BACI</name>
<keyword evidence="7" id="KW-0520">NAD</keyword>
<evidence type="ECO:0000256" key="3">
    <source>
        <dbReference type="ARBA" id="ARBA00007769"/>
    </source>
</evidence>
<dbReference type="Proteomes" id="UP000077856">
    <property type="component" value="Chromosome"/>
</dbReference>
<dbReference type="AlphaFoldDB" id="A0A169FQC3"/>
<comment type="catalytic activity">
    <reaction evidence="9">
        <text>(R)-malate + NAD(+) = pyruvate + CO2 + NADH</text>
        <dbReference type="Rhea" id="RHEA:18365"/>
        <dbReference type="ChEBI" id="CHEBI:15361"/>
        <dbReference type="ChEBI" id="CHEBI:15588"/>
        <dbReference type="ChEBI" id="CHEBI:16526"/>
        <dbReference type="ChEBI" id="CHEBI:57540"/>
        <dbReference type="ChEBI" id="CHEBI:57945"/>
        <dbReference type="EC" id="1.1.1.83"/>
    </reaction>
</comment>
<reference evidence="11 12" key="1">
    <citation type="submission" date="2016-04" db="EMBL/GenBank/DDBJ databases">
        <title>Complete genome sequence of Bacillus oceanisediminis strain 2691.</title>
        <authorList>
            <person name="Jeong H."/>
            <person name="Kim H.J."/>
            <person name="Lee D.-W."/>
        </authorList>
    </citation>
    <scope>NUCLEOTIDE SEQUENCE [LARGE SCALE GENOMIC DNA]</scope>
    <source>
        <strain evidence="11 12">2691</strain>
    </source>
</reference>
<keyword evidence="5" id="KW-0479">Metal-binding</keyword>
<dbReference type="NCBIfam" id="NF006048">
    <property type="entry name" value="PRK08194.1"/>
    <property type="match status" value="1"/>
</dbReference>
<dbReference type="GO" id="GO:0000287">
    <property type="term" value="F:magnesium ion binding"/>
    <property type="evidence" value="ECO:0007669"/>
    <property type="project" value="InterPro"/>
</dbReference>
<gene>
    <name evidence="11" type="ORF">A361_14555</name>
</gene>
<dbReference type="GO" id="GO:0051287">
    <property type="term" value="F:NAD binding"/>
    <property type="evidence" value="ECO:0007669"/>
    <property type="project" value="InterPro"/>
</dbReference>
<dbReference type="GO" id="GO:0046553">
    <property type="term" value="F:D-malate dehydrogenase (decarboxylating) (NAD+) activity"/>
    <property type="evidence" value="ECO:0007669"/>
    <property type="project" value="UniProtKB-EC"/>
</dbReference>
<comment type="cofactor">
    <cofactor evidence="1">
        <name>Mn(2+)</name>
        <dbReference type="ChEBI" id="CHEBI:29035"/>
    </cofactor>
</comment>
<evidence type="ECO:0000256" key="8">
    <source>
        <dbReference type="ARBA" id="ARBA00023211"/>
    </source>
</evidence>
<dbReference type="SUPFAM" id="SSF53659">
    <property type="entry name" value="Isocitrate/Isopropylmalate dehydrogenase-like"/>
    <property type="match status" value="1"/>
</dbReference>
<dbReference type="InterPro" id="IPR024084">
    <property type="entry name" value="IsoPropMal-DH-like_dom"/>
</dbReference>
<sequence>MNHYSIALIPGDGIGVDVVREGKKVLDAICNLHGGFSLTYKEFDWSCEYYANHGKMMPEDGLEQLKDFDSIFLGAVGYPGVPDHVSLWGLLLPIRRHFEQYINLRPVKLLKGLDSPLAGKTSEQLDFIVIRENNEGEYSSIGGRMYEGTDLDMAMQTSVFTRKGVERVLRYAFDLADKKGKKKHVTAATKSNGINHTMPFWDEYVERINHEYPQIKSDTVHIDALAAFFISKPETMDVVVASNLFGDILTDLGAAIVGGLGIAPSANINPEKKYPSMFEPVHGSAPDIAGKGIANPLASIWCTSMMLDHLGQKESAKVIVDAMEDVLQEKEVLTPDLGGTATTEQVGDYICKKLKERLA</sequence>
<keyword evidence="8" id="KW-0464">Manganese</keyword>
<dbReference type="InterPro" id="IPR019818">
    <property type="entry name" value="IsoCit/isopropylmalate_DH_CS"/>
</dbReference>
<organism evidence="11 12">
    <name type="scientific">Cytobacillus oceanisediminis 2691</name>
    <dbReference type="NCBI Taxonomy" id="1196031"/>
    <lineage>
        <taxon>Bacteria</taxon>
        <taxon>Bacillati</taxon>
        <taxon>Bacillota</taxon>
        <taxon>Bacilli</taxon>
        <taxon>Bacillales</taxon>
        <taxon>Bacillaceae</taxon>
        <taxon>Cytobacillus</taxon>
    </lineage>
</organism>
<evidence type="ECO:0000256" key="9">
    <source>
        <dbReference type="ARBA" id="ARBA00049301"/>
    </source>
</evidence>
<evidence type="ECO:0000256" key="5">
    <source>
        <dbReference type="ARBA" id="ARBA00022723"/>
    </source>
</evidence>
<keyword evidence="6" id="KW-0560">Oxidoreductase</keyword>
<dbReference type="PANTHER" id="PTHR43275:SF1">
    <property type="entry name" value="D-MALATE DEHYDROGENASE [DECARBOXYLATING]"/>
    <property type="match status" value="1"/>
</dbReference>
<dbReference type="SMART" id="SM01329">
    <property type="entry name" value="Iso_dh"/>
    <property type="match status" value="1"/>
</dbReference>
<accession>A0A169FQC3</accession>
<dbReference type="EMBL" id="CP015506">
    <property type="protein sequence ID" value="AND40321.1"/>
    <property type="molecule type" value="Genomic_DNA"/>
</dbReference>
<evidence type="ECO:0000256" key="4">
    <source>
        <dbReference type="ARBA" id="ARBA00013126"/>
    </source>
</evidence>
<evidence type="ECO:0000313" key="12">
    <source>
        <dbReference type="Proteomes" id="UP000077856"/>
    </source>
</evidence>
<dbReference type="Pfam" id="PF00180">
    <property type="entry name" value="Iso_dh"/>
    <property type="match status" value="1"/>
</dbReference>